<organism evidence="2 3">
    <name type="scientific">Ascidiaceihabitans donghaensis</name>
    <dbReference type="NCBI Taxonomy" id="1510460"/>
    <lineage>
        <taxon>Bacteria</taxon>
        <taxon>Pseudomonadati</taxon>
        <taxon>Pseudomonadota</taxon>
        <taxon>Alphaproteobacteria</taxon>
        <taxon>Rhodobacterales</taxon>
        <taxon>Paracoccaceae</taxon>
        <taxon>Ascidiaceihabitans</taxon>
    </lineage>
</organism>
<proteinExistence type="predicted"/>
<evidence type="ECO:0000313" key="3">
    <source>
        <dbReference type="Proteomes" id="UP000244880"/>
    </source>
</evidence>
<sequence>MFTVFGLMAPCLAALGLARFAKSRIAARLLISGGLYFLIVLFLSVLFGNQCIGGSLNGFTECTPSFLTPVAQTLAGPLLISFLGYLFVGPAILVVAGIFEFLNRRAQVQ</sequence>
<keyword evidence="1" id="KW-0472">Membrane</keyword>
<name>A0A2R8BCB1_9RHOB</name>
<dbReference type="EMBL" id="OMOR01000001">
    <property type="protein sequence ID" value="SPH20712.1"/>
    <property type="molecule type" value="Genomic_DNA"/>
</dbReference>
<protein>
    <submittedName>
        <fullName evidence="2">Uncharacterized protein</fullName>
    </submittedName>
</protein>
<keyword evidence="1" id="KW-1133">Transmembrane helix</keyword>
<evidence type="ECO:0000256" key="1">
    <source>
        <dbReference type="SAM" id="Phobius"/>
    </source>
</evidence>
<reference evidence="2 3" key="1">
    <citation type="submission" date="2018-03" db="EMBL/GenBank/DDBJ databases">
        <authorList>
            <person name="Keele B.F."/>
        </authorList>
    </citation>
    <scope>NUCLEOTIDE SEQUENCE [LARGE SCALE GENOMIC DNA]</scope>
    <source>
        <strain evidence="2 3">CECT 8599</strain>
    </source>
</reference>
<keyword evidence="3" id="KW-1185">Reference proteome</keyword>
<feature type="transmembrane region" description="Helical" evidence="1">
    <location>
        <begin position="30"/>
        <end position="48"/>
    </location>
</feature>
<keyword evidence="1" id="KW-0812">Transmembrane</keyword>
<evidence type="ECO:0000313" key="2">
    <source>
        <dbReference type="EMBL" id="SPH20712.1"/>
    </source>
</evidence>
<accession>A0A2R8BCB1</accession>
<feature type="transmembrane region" description="Helical" evidence="1">
    <location>
        <begin position="78"/>
        <end position="99"/>
    </location>
</feature>
<gene>
    <name evidence="2" type="ORF">ASD8599_01452</name>
</gene>
<dbReference type="AlphaFoldDB" id="A0A2R8BCB1"/>
<dbReference type="Proteomes" id="UP000244880">
    <property type="component" value="Unassembled WGS sequence"/>
</dbReference>